<evidence type="ECO:0000259" key="2">
    <source>
        <dbReference type="Pfam" id="PF19259"/>
    </source>
</evidence>
<comment type="caution">
    <text evidence="3">The sequence shown here is derived from an EMBL/GenBank/DDBJ whole genome shotgun (WGS) entry which is preliminary data.</text>
</comment>
<reference evidence="3 4" key="1">
    <citation type="journal article" date="2018" name="MBio">
        <title>Comparative Genomics Reveals the Core Gene Toolbox for the Fungus-Insect Symbiosis.</title>
        <authorList>
            <person name="Wang Y."/>
            <person name="Stata M."/>
            <person name="Wang W."/>
            <person name="Stajich J.E."/>
            <person name="White M.M."/>
            <person name="Moncalvo J.M."/>
        </authorList>
    </citation>
    <scope>NUCLEOTIDE SEQUENCE [LARGE SCALE GENOMIC DNA]</scope>
    <source>
        <strain evidence="3 4">SC-DP-2</strain>
    </source>
</reference>
<dbReference type="AlphaFoldDB" id="A0A2T9Y3L1"/>
<dbReference type="STRING" id="133381.A0A2T9Y3L1"/>
<dbReference type="EMBL" id="MBFS01003403">
    <property type="protein sequence ID" value="PVU86844.1"/>
    <property type="molecule type" value="Genomic_DNA"/>
</dbReference>
<evidence type="ECO:0000313" key="3">
    <source>
        <dbReference type="EMBL" id="PVU86844.1"/>
    </source>
</evidence>
<sequence length="531" mass="62044">MDEQPYNQIALTEEQFSRPLATAGNSVNPSNSKQQNTTKTSGLIKSQTFSEQLVKIIASGINQERQLTAMAVSCSQKIALASFQGWVRNTQNPYESCKNFIRALKIRFASTQTKKRLRDKMHHLIQTSFVIQYVEEFMNLYTAIGSMTEEEAVDRFIRNPKEHARASVLVHNPQELLMAIQIAESYETASSRANYHKWHPPQHNCFQNNHLPQEDKIEVDSVNIRKLPKQKQKTEFHRLGLCFYWEVLEADIMLSFKTVDITDNNNQEQEIPTRFNHEHYLDFMDLQTPTPPLFLNVGINDRKYLALIDSGATTEMIYPYIVTEKRLNTEKLKIPIRITVADEKQEDKTIPSNEENELNEMTRHTDNPEIAEILKEYKPEFTKKDINLPPLRPERVKIKTGEAEPINRHPTWRHLIDNGHTTIVKTDYASLCHYFTQKELSKRLDQYLKEFSECQIDIQYKPGKHNEAADALSRKYEPFDLPIYYKYNKNNKEMPRTNKTLINRLKNNSQKIIYDQDQDAIFKPKENGEKM</sequence>
<dbReference type="CDD" id="cd00303">
    <property type="entry name" value="retropepsin_like"/>
    <property type="match status" value="1"/>
</dbReference>
<feature type="non-terminal residue" evidence="3">
    <location>
        <position position="531"/>
    </location>
</feature>
<feature type="region of interest" description="Disordered" evidence="1">
    <location>
        <begin position="21"/>
        <end position="41"/>
    </location>
</feature>
<feature type="domain" description="Ty3 transposon capsid-like protein" evidence="2">
    <location>
        <begin position="77"/>
        <end position="195"/>
    </location>
</feature>
<dbReference type="OrthoDB" id="5558452at2759"/>
<organism evidence="3 4">
    <name type="scientific">Smittium megazygosporum</name>
    <dbReference type="NCBI Taxonomy" id="133381"/>
    <lineage>
        <taxon>Eukaryota</taxon>
        <taxon>Fungi</taxon>
        <taxon>Fungi incertae sedis</taxon>
        <taxon>Zoopagomycota</taxon>
        <taxon>Kickxellomycotina</taxon>
        <taxon>Harpellomycetes</taxon>
        <taxon>Harpellales</taxon>
        <taxon>Legeriomycetaceae</taxon>
        <taxon>Smittium</taxon>
    </lineage>
</organism>
<evidence type="ECO:0000256" key="1">
    <source>
        <dbReference type="SAM" id="MobiDB-lite"/>
    </source>
</evidence>
<name>A0A2T9Y3L1_9FUNG</name>
<evidence type="ECO:0000313" key="4">
    <source>
        <dbReference type="Proteomes" id="UP000245609"/>
    </source>
</evidence>
<dbReference type="InterPro" id="IPR045358">
    <property type="entry name" value="Ty3_capsid"/>
</dbReference>
<dbReference type="Proteomes" id="UP000245609">
    <property type="component" value="Unassembled WGS sequence"/>
</dbReference>
<proteinExistence type="predicted"/>
<protein>
    <recommendedName>
        <fullName evidence="2">Ty3 transposon capsid-like protein domain-containing protein</fullName>
    </recommendedName>
</protein>
<feature type="region of interest" description="Disordered" evidence="1">
    <location>
        <begin position="345"/>
        <end position="364"/>
    </location>
</feature>
<dbReference type="Pfam" id="PF19259">
    <property type="entry name" value="Ty3_capsid"/>
    <property type="match status" value="1"/>
</dbReference>
<accession>A0A2T9Y3L1</accession>
<feature type="compositionally biased region" description="Polar residues" evidence="1">
    <location>
        <begin position="23"/>
        <end position="41"/>
    </location>
</feature>
<keyword evidence="4" id="KW-1185">Reference proteome</keyword>
<gene>
    <name evidence="3" type="ORF">BB560_006591</name>
</gene>